<sequence>MLTQKELMSVLHYDAKTSILTLTQAKWRVSFWVKSKQVHIGLFTNFDDAVSAARKKRQELYGEFSNSGDGNELSTNP</sequence>
<evidence type="ECO:0000313" key="1">
    <source>
        <dbReference type="EMBL" id="AZV02177.1"/>
    </source>
</evidence>
<gene>
    <name evidence="1" type="ORF">Arno162_137</name>
</gene>
<protein>
    <submittedName>
        <fullName evidence="1">Uncharacterized protein</fullName>
    </submittedName>
</protein>
<proteinExistence type="predicted"/>
<dbReference type="EMBL" id="MK290737">
    <property type="protein sequence ID" value="AZV02177.1"/>
    <property type="molecule type" value="Genomic_DNA"/>
</dbReference>
<evidence type="ECO:0000313" key="2">
    <source>
        <dbReference type="Proteomes" id="UP000430872"/>
    </source>
</evidence>
<organism evidence="1 2">
    <name type="scientific">Pectobacterium phage Arno162</name>
    <dbReference type="NCBI Taxonomy" id="2500577"/>
    <lineage>
        <taxon>Viruses</taxon>
        <taxon>Duplodnaviria</taxon>
        <taxon>Heunggongvirae</taxon>
        <taxon>Uroviricota</taxon>
        <taxon>Caudoviricetes</taxon>
        <taxon>Andersonviridae</taxon>
        <taxon>Andersonviridae incertae sedis</taxon>
        <taxon>Arnovirus</taxon>
        <taxon>Arnovirus arno162</taxon>
    </lineage>
</organism>
<dbReference type="Proteomes" id="UP000430872">
    <property type="component" value="Segment"/>
</dbReference>
<name>A0A678ZZD0_9CAUD</name>
<keyword evidence="2" id="KW-1185">Reference proteome</keyword>
<reference evidence="1 2" key="1">
    <citation type="submission" date="2018-12" db="EMBL/GenBank/DDBJ databases">
        <authorList>
            <person name="Shneider M.M."/>
            <person name="Kabilov M.R."/>
            <person name="Miroshnikov K.A."/>
        </authorList>
    </citation>
    <scope>NUCLEOTIDE SEQUENCE [LARGE SCALE GENOMIC DNA]</scope>
</reference>
<accession>A0A678ZZD0</accession>